<comment type="caution">
    <text evidence="1">The sequence shown here is derived from an EMBL/GenBank/DDBJ whole genome shotgun (WGS) entry which is preliminary data.</text>
</comment>
<gene>
    <name evidence="1" type="ORF">A3F03_02595</name>
</gene>
<evidence type="ECO:0000313" key="1">
    <source>
        <dbReference type="EMBL" id="OGK38082.1"/>
    </source>
</evidence>
<reference evidence="1 2" key="1">
    <citation type="journal article" date="2016" name="Nat. Commun.">
        <title>Thousands of microbial genomes shed light on interconnected biogeochemical processes in an aquifer system.</title>
        <authorList>
            <person name="Anantharaman K."/>
            <person name="Brown C.T."/>
            <person name="Hug L.A."/>
            <person name="Sharon I."/>
            <person name="Castelle C.J."/>
            <person name="Probst A.J."/>
            <person name="Thomas B.C."/>
            <person name="Singh A."/>
            <person name="Wilkins M.J."/>
            <person name="Karaoz U."/>
            <person name="Brodie E.L."/>
            <person name="Williams K.H."/>
            <person name="Hubbard S.S."/>
            <person name="Banfield J.F."/>
        </authorList>
    </citation>
    <scope>NUCLEOTIDE SEQUENCE [LARGE SCALE GENOMIC DNA]</scope>
</reference>
<dbReference type="EMBL" id="MGAC01000023">
    <property type="protein sequence ID" value="OGK38082.1"/>
    <property type="molecule type" value="Genomic_DNA"/>
</dbReference>
<name>A0A1F7I481_9BACT</name>
<organism evidence="1 2">
    <name type="scientific">Candidatus Roizmanbacteria bacterium RIFCSPHIGHO2_12_FULL_41_11</name>
    <dbReference type="NCBI Taxonomy" id="1802052"/>
    <lineage>
        <taxon>Bacteria</taxon>
        <taxon>Candidatus Roizmaniibacteriota</taxon>
    </lineage>
</organism>
<sequence length="77" mass="8612">MEKGNHRIPRENVPLAQWLDAQQRIQPYIQAVLGGKPSSDLSCAVRLAITYNQAKLVVREFCHTGVPPELPSFSLVK</sequence>
<dbReference type="Proteomes" id="UP000176803">
    <property type="component" value="Unassembled WGS sequence"/>
</dbReference>
<proteinExistence type="predicted"/>
<accession>A0A1F7I481</accession>
<evidence type="ECO:0000313" key="2">
    <source>
        <dbReference type="Proteomes" id="UP000176803"/>
    </source>
</evidence>
<dbReference type="AlphaFoldDB" id="A0A1F7I481"/>
<protein>
    <submittedName>
        <fullName evidence="1">Uncharacterized protein</fullName>
    </submittedName>
</protein>